<feature type="region of interest" description="Disordered" evidence="1">
    <location>
        <begin position="1"/>
        <end position="86"/>
    </location>
</feature>
<organism evidence="2 3">
    <name type="scientific">Streptomyces turgidiscabies</name>
    <dbReference type="NCBI Taxonomy" id="85558"/>
    <lineage>
        <taxon>Bacteria</taxon>
        <taxon>Bacillati</taxon>
        <taxon>Actinomycetota</taxon>
        <taxon>Actinomycetes</taxon>
        <taxon>Kitasatosporales</taxon>
        <taxon>Streptomycetaceae</taxon>
        <taxon>Streptomyces</taxon>
    </lineage>
</organism>
<evidence type="ECO:0000313" key="3">
    <source>
        <dbReference type="Proteomes" id="UP001223072"/>
    </source>
</evidence>
<evidence type="ECO:0000313" key="2">
    <source>
        <dbReference type="EMBL" id="MDQ0933323.1"/>
    </source>
</evidence>
<feature type="compositionally biased region" description="Polar residues" evidence="1">
    <location>
        <begin position="7"/>
        <end position="18"/>
    </location>
</feature>
<dbReference type="Proteomes" id="UP001223072">
    <property type="component" value="Unassembled WGS sequence"/>
</dbReference>
<evidence type="ECO:0000256" key="1">
    <source>
        <dbReference type="SAM" id="MobiDB-lite"/>
    </source>
</evidence>
<sequence>MTEALASRSTPGSTSRYSAVSPERTGSGSGEGQRSVKDLPSSPRVTKSDEPAAAKVRSTTAAFGPTVPSGRRSRVASAFSHVPSGRSTRCGWTLVSLVSEPSGLAKTSSSSVRC</sequence>
<proteinExistence type="predicted"/>
<protein>
    <submittedName>
        <fullName evidence="2">Uncharacterized protein</fullName>
    </submittedName>
</protein>
<comment type="caution">
    <text evidence="2">The sequence shown here is derived from an EMBL/GenBank/DDBJ whole genome shotgun (WGS) entry which is preliminary data.</text>
</comment>
<dbReference type="EMBL" id="JAUSZS010000004">
    <property type="protein sequence ID" value="MDQ0933323.1"/>
    <property type="molecule type" value="Genomic_DNA"/>
</dbReference>
<reference evidence="2 3" key="1">
    <citation type="submission" date="2023-07" db="EMBL/GenBank/DDBJ databases">
        <title>Comparative genomics of wheat-associated soil bacteria to identify genetic determinants of phenazine resistance.</title>
        <authorList>
            <person name="Mouncey N."/>
        </authorList>
    </citation>
    <scope>NUCLEOTIDE SEQUENCE [LARGE SCALE GENOMIC DNA]</scope>
    <source>
        <strain evidence="2 3">W2I16</strain>
    </source>
</reference>
<keyword evidence="3" id="KW-1185">Reference proteome</keyword>
<name>A0ABU0RMU7_9ACTN</name>
<accession>A0ABU0RMU7</accession>
<gene>
    <name evidence="2" type="ORF">QFZ49_003263</name>
</gene>